<dbReference type="EMBL" id="BAABAH010000018">
    <property type="protein sequence ID" value="GAA3832858.1"/>
    <property type="molecule type" value="Genomic_DNA"/>
</dbReference>
<dbReference type="InterPro" id="IPR041522">
    <property type="entry name" value="CdaR_GGDEF"/>
</dbReference>
<organism evidence="5 6">
    <name type="scientific">Nocardioides panacisoli</name>
    <dbReference type="NCBI Taxonomy" id="627624"/>
    <lineage>
        <taxon>Bacteria</taxon>
        <taxon>Bacillati</taxon>
        <taxon>Actinomycetota</taxon>
        <taxon>Actinomycetes</taxon>
        <taxon>Propionibacteriales</taxon>
        <taxon>Nocardioidaceae</taxon>
        <taxon>Nocardioides</taxon>
    </lineage>
</organism>
<dbReference type="Pfam" id="PF07905">
    <property type="entry name" value="PucR"/>
    <property type="match status" value="1"/>
</dbReference>
<dbReference type="InterPro" id="IPR042070">
    <property type="entry name" value="PucR_C-HTH_sf"/>
</dbReference>
<dbReference type="Pfam" id="PF13556">
    <property type="entry name" value="HTH_30"/>
    <property type="match status" value="1"/>
</dbReference>
<evidence type="ECO:0000259" key="4">
    <source>
        <dbReference type="Pfam" id="PF17853"/>
    </source>
</evidence>
<evidence type="ECO:0000313" key="6">
    <source>
        <dbReference type="Proteomes" id="UP001501821"/>
    </source>
</evidence>
<protein>
    <submittedName>
        <fullName evidence="5">PucR family transcriptional regulator ligand-binding domain-containing protein</fullName>
    </submittedName>
</protein>
<keyword evidence="6" id="KW-1185">Reference proteome</keyword>
<dbReference type="PANTHER" id="PTHR33744">
    <property type="entry name" value="CARBOHYDRATE DIACID REGULATOR"/>
    <property type="match status" value="1"/>
</dbReference>
<accession>A0ABP7J3H8</accession>
<comment type="caution">
    <text evidence="5">The sequence shown here is derived from an EMBL/GenBank/DDBJ whole genome shotgun (WGS) entry which is preliminary data.</text>
</comment>
<name>A0ABP7J3H8_9ACTN</name>
<feature type="domain" description="CdaR GGDEF-like" evidence="4">
    <location>
        <begin position="281"/>
        <end position="397"/>
    </location>
</feature>
<evidence type="ECO:0000259" key="3">
    <source>
        <dbReference type="Pfam" id="PF13556"/>
    </source>
</evidence>
<reference evidence="6" key="1">
    <citation type="journal article" date="2019" name="Int. J. Syst. Evol. Microbiol.">
        <title>The Global Catalogue of Microorganisms (GCM) 10K type strain sequencing project: providing services to taxonomists for standard genome sequencing and annotation.</title>
        <authorList>
            <consortium name="The Broad Institute Genomics Platform"/>
            <consortium name="The Broad Institute Genome Sequencing Center for Infectious Disease"/>
            <person name="Wu L."/>
            <person name="Ma J."/>
        </authorList>
    </citation>
    <scope>NUCLEOTIDE SEQUENCE [LARGE SCALE GENOMIC DNA]</scope>
    <source>
        <strain evidence="6">JCM 16953</strain>
    </source>
</reference>
<evidence type="ECO:0000259" key="2">
    <source>
        <dbReference type="Pfam" id="PF07905"/>
    </source>
</evidence>
<dbReference type="InterPro" id="IPR051448">
    <property type="entry name" value="CdaR-like_regulators"/>
</dbReference>
<feature type="domain" description="Purine catabolism PurC-like" evidence="2">
    <location>
        <begin position="8"/>
        <end position="118"/>
    </location>
</feature>
<evidence type="ECO:0000256" key="1">
    <source>
        <dbReference type="ARBA" id="ARBA00006754"/>
    </source>
</evidence>
<evidence type="ECO:0000313" key="5">
    <source>
        <dbReference type="EMBL" id="GAA3832858.1"/>
    </source>
</evidence>
<gene>
    <name evidence="5" type="ORF">GCM10022242_37430</name>
</gene>
<dbReference type="InterPro" id="IPR025736">
    <property type="entry name" value="PucR_C-HTH_dom"/>
</dbReference>
<dbReference type="InterPro" id="IPR012914">
    <property type="entry name" value="PucR_dom"/>
</dbReference>
<dbReference type="Pfam" id="PF17853">
    <property type="entry name" value="GGDEF_2"/>
    <property type="match status" value="1"/>
</dbReference>
<proteinExistence type="inferred from homology"/>
<dbReference type="Proteomes" id="UP001501821">
    <property type="component" value="Unassembled WGS sequence"/>
</dbReference>
<comment type="similarity">
    <text evidence="1">Belongs to the CdaR family.</text>
</comment>
<dbReference type="Gene3D" id="1.10.10.2840">
    <property type="entry name" value="PucR C-terminal helix-turn-helix domain"/>
    <property type="match status" value="1"/>
</dbReference>
<dbReference type="PANTHER" id="PTHR33744:SF17">
    <property type="entry name" value="CONSERVED PROTEIN"/>
    <property type="match status" value="1"/>
</dbReference>
<dbReference type="RefSeq" id="WP_344778353.1">
    <property type="nucleotide sequence ID" value="NZ_BAABAH010000018.1"/>
</dbReference>
<feature type="domain" description="PucR C-terminal helix-turn-helix" evidence="3">
    <location>
        <begin position="451"/>
        <end position="508"/>
    </location>
</feature>
<sequence>MLLADLLDTAHLELRLRYEAPGGLQRPVGRVVTTDLLEPGGYLAGSELVLTELAWRRSPDDSETFVRSIAERGVSTLVTGTVLFGPAPEDLVEACRRHGVTLIEVPPGVAFIDVTDHLTSVDAAESGSRLSAGLVRQRELLGSMAAGRSLPEIVARVAREIGHDCRVLTPTGRFVVVGDHELGQPAVDGIVHEFLSATVLPAVVRTGDETHSLFAVGSGLGHRPTGWMLVVDGDHHEWPREHVDAVGDLGAIVALDRTRHDERLRAVRPIAADVLALVEAGAPTPEVASRLRQAGADPEAALVVLAADLGAIAGDDAAGLVEDVALTIGTPVVAADREGRVVALLPDAPDLVRRVRAAAARLAAGLSRDERLAVGVSGATGVTALSGALDEARFAVRAARAGGGQVSVVGSEEVTSHVLLLAAVPDDVRRAYALRVLGTLVEHDVRSGTDLVETLRTFLGCSGSWTRTADALHLHVNTVRYRVQRVQELIGRDLARFDDRVDVYLALESL</sequence>